<feature type="transmembrane region" description="Helical" evidence="1">
    <location>
        <begin position="6"/>
        <end position="26"/>
    </location>
</feature>
<keyword evidence="3" id="KW-1185">Reference proteome</keyword>
<reference evidence="2 3" key="1">
    <citation type="submission" date="2018-12" db="EMBL/GenBank/DDBJ databases">
        <title>Complete genome sequencing of Tabrizicola sp. K13M18.</title>
        <authorList>
            <person name="Bae J.-W."/>
        </authorList>
    </citation>
    <scope>NUCLEOTIDE SEQUENCE [LARGE SCALE GENOMIC DNA]</scope>
    <source>
        <strain evidence="2 3">K13M18</strain>
    </source>
</reference>
<keyword evidence="1" id="KW-0812">Transmembrane</keyword>
<dbReference type="InterPro" id="IPR008407">
    <property type="entry name" value="Brnchd-chn_aa_trnsp_AzlD"/>
</dbReference>
<organism evidence="2 3">
    <name type="scientific">Tabrizicola piscis</name>
    <dbReference type="NCBI Taxonomy" id="2494374"/>
    <lineage>
        <taxon>Bacteria</taxon>
        <taxon>Pseudomonadati</taxon>
        <taxon>Pseudomonadota</taxon>
        <taxon>Alphaproteobacteria</taxon>
        <taxon>Rhodobacterales</taxon>
        <taxon>Paracoccaceae</taxon>
        <taxon>Tabrizicola</taxon>
    </lineage>
</organism>
<keyword evidence="1" id="KW-1133">Transmembrane helix</keyword>
<dbReference type="Pfam" id="PF05437">
    <property type="entry name" value="AzlD"/>
    <property type="match status" value="1"/>
</dbReference>
<keyword evidence="1" id="KW-0472">Membrane</keyword>
<evidence type="ECO:0000256" key="1">
    <source>
        <dbReference type="SAM" id="Phobius"/>
    </source>
</evidence>
<feature type="transmembrane region" description="Helical" evidence="1">
    <location>
        <begin position="64"/>
        <end position="97"/>
    </location>
</feature>
<proteinExistence type="predicted"/>
<evidence type="ECO:0000313" key="2">
    <source>
        <dbReference type="EMBL" id="AZL59005.1"/>
    </source>
</evidence>
<name>A0A3S8U616_9RHOB</name>
<accession>A0A3S8U616</accession>
<sequence>MTDNFAILLLVMAGAAFFCRAAGFVLMRVMPSSPRVEAALRATPLSVMAGIAALALAQGGLAEALALAAVVGLTIVVGSDVAAALLGVVVVAVLRWIGV</sequence>
<dbReference type="EMBL" id="CP034328">
    <property type="protein sequence ID" value="AZL59005.1"/>
    <property type="molecule type" value="Genomic_DNA"/>
</dbReference>
<dbReference type="AlphaFoldDB" id="A0A3S8U616"/>
<dbReference type="KEGG" id="taw:EI545_09240"/>
<protein>
    <submittedName>
        <fullName evidence="2">Branched-chain amino acid ABC transporter</fullName>
    </submittedName>
</protein>
<dbReference type="Proteomes" id="UP000282002">
    <property type="component" value="Chromosome"/>
</dbReference>
<gene>
    <name evidence="2" type="ORF">EI545_09240</name>
</gene>
<feature type="transmembrane region" description="Helical" evidence="1">
    <location>
        <begin position="38"/>
        <end position="58"/>
    </location>
</feature>
<evidence type="ECO:0000313" key="3">
    <source>
        <dbReference type="Proteomes" id="UP000282002"/>
    </source>
</evidence>
<dbReference type="RefSeq" id="WP_125325203.1">
    <property type="nucleotide sequence ID" value="NZ_CP034328.1"/>
</dbReference>